<gene>
    <name evidence="3" type="ORF">SVUK_LOCUS5896</name>
</gene>
<reference evidence="3 4" key="1">
    <citation type="submission" date="2018-11" db="EMBL/GenBank/DDBJ databases">
        <authorList>
            <consortium name="Pathogen Informatics"/>
        </authorList>
    </citation>
    <scope>NUCLEOTIDE SEQUENCE [LARGE SCALE GENOMIC DNA]</scope>
</reference>
<organism evidence="3 4">
    <name type="scientific">Strongylus vulgaris</name>
    <name type="common">Blood worm</name>
    <dbReference type="NCBI Taxonomy" id="40348"/>
    <lineage>
        <taxon>Eukaryota</taxon>
        <taxon>Metazoa</taxon>
        <taxon>Ecdysozoa</taxon>
        <taxon>Nematoda</taxon>
        <taxon>Chromadorea</taxon>
        <taxon>Rhabditida</taxon>
        <taxon>Rhabditina</taxon>
        <taxon>Rhabditomorpha</taxon>
        <taxon>Strongyloidea</taxon>
        <taxon>Strongylidae</taxon>
        <taxon>Strongylus</taxon>
    </lineage>
</organism>
<dbReference type="Proteomes" id="UP000270094">
    <property type="component" value="Unassembled WGS sequence"/>
</dbReference>
<dbReference type="AlphaFoldDB" id="A0A3P7KTT2"/>
<proteinExistence type="predicted"/>
<feature type="region of interest" description="Disordered" evidence="1">
    <location>
        <begin position="61"/>
        <end position="130"/>
    </location>
</feature>
<evidence type="ECO:0000313" key="4">
    <source>
        <dbReference type="Proteomes" id="UP000270094"/>
    </source>
</evidence>
<name>A0A3P7KTT2_STRVU</name>
<protein>
    <submittedName>
        <fullName evidence="3">Uncharacterized protein</fullName>
    </submittedName>
</protein>
<feature type="compositionally biased region" description="Polar residues" evidence="1">
    <location>
        <begin position="80"/>
        <end position="95"/>
    </location>
</feature>
<evidence type="ECO:0000256" key="2">
    <source>
        <dbReference type="SAM" id="SignalP"/>
    </source>
</evidence>
<keyword evidence="2" id="KW-0732">Signal</keyword>
<dbReference type="OrthoDB" id="5830558at2759"/>
<sequence length="130" mass="14929">MTKSRTLLSLLKSLWLRSTGQPGWCDCIICRDEMLNLPDPLGFSQDAREFQKRLRKMPRTYKCKPCNPRRSRRHEKDEACSNTPNETQVAASTHISPHPDNPLPQTPTPSKTTKTVSFSEPLEQYCSPER</sequence>
<feature type="chain" id="PRO_5018338072" evidence="2">
    <location>
        <begin position="26"/>
        <end position="130"/>
    </location>
</feature>
<dbReference type="EMBL" id="UYYB01018043">
    <property type="protein sequence ID" value="VDM70898.1"/>
    <property type="molecule type" value="Genomic_DNA"/>
</dbReference>
<feature type="signal peptide" evidence="2">
    <location>
        <begin position="1"/>
        <end position="25"/>
    </location>
</feature>
<keyword evidence="4" id="KW-1185">Reference proteome</keyword>
<evidence type="ECO:0000256" key="1">
    <source>
        <dbReference type="SAM" id="MobiDB-lite"/>
    </source>
</evidence>
<feature type="compositionally biased region" description="Basic residues" evidence="1">
    <location>
        <begin position="61"/>
        <end position="73"/>
    </location>
</feature>
<feature type="compositionally biased region" description="Low complexity" evidence="1">
    <location>
        <begin position="108"/>
        <end position="117"/>
    </location>
</feature>
<evidence type="ECO:0000313" key="3">
    <source>
        <dbReference type="EMBL" id="VDM70898.1"/>
    </source>
</evidence>
<accession>A0A3P7KTT2</accession>